<name>A0A173V5W3_EUBRA</name>
<evidence type="ECO:0000313" key="11">
    <source>
        <dbReference type="Proteomes" id="UP000095492"/>
    </source>
</evidence>
<comment type="cofactor">
    <cofactor evidence="1 9">
        <name>Mg(2+)</name>
        <dbReference type="ChEBI" id="CHEBI:18420"/>
    </cofactor>
</comment>
<dbReference type="GO" id="GO:0016787">
    <property type="term" value="F:hydrolase activity"/>
    <property type="evidence" value="ECO:0007669"/>
    <property type="project" value="UniProtKB-KW"/>
</dbReference>
<dbReference type="GO" id="GO:0051607">
    <property type="term" value="P:defense response to virus"/>
    <property type="evidence" value="ECO:0007669"/>
    <property type="project" value="UniProtKB-UniRule"/>
</dbReference>
<keyword evidence="8 9" id="KW-0051">Antiviral defense</keyword>
<dbReference type="AlphaFoldDB" id="A0A173V5W3"/>
<comment type="function">
    <text evidence="9">CRISPR (clustered regularly interspaced short palindromic repeat), is an adaptive immune system that provides protection against mobile genetic elements (viruses, transposable elements and conjugative plasmids). CRISPR clusters contain sequences complementary to antecedent mobile elements and target invading nucleic acids. CRISPR clusters are transcribed and processed into CRISPR RNA (crRNA). Functions as a ssRNA-specific endoribonuclease. Involved in the integration of spacer DNA into the CRISPR cassette.</text>
</comment>
<dbReference type="PANTHER" id="PTHR34405">
    <property type="entry name" value="CRISPR-ASSOCIATED ENDORIBONUCLEASE CAS2"/>
    <property type="match status" value="1"/>
</dbReference>
<gene>
    <name evidence="9" type="primary">cas2</name>
    <name evidence="10" type="ORF">ERS852448_02569</name>
</gene>
<evidence type="ECO:0000256" key="4">
    <source>
        <dbReference type="ARBA" id="ARBA00022723"/>
    </source>
</evidence>
<dbReference type="CDD" id="cd09725">
    <property type="entry name" value="Cas2_I_II_III"/>
    <property type="match status" value="1"/>
</dbReference>
<comment type="similarity">
    <text evidence="2 9">Belongs to the CRISPR-associated endoribonuclease Cas2 protein family.</text>
</comment>
<accession>A0A173V5W3</accession>
<dbReference type="GO" id="GO:0046872">
    <property type="term" value="F:metal ion binding"/>
    <property type="evidence" value="ECO:0007669"/>
    <property type="project" value="UniProtKB-UniRule"/>
</dbReference>
<protein>
    <recommendedName>
        <fullName evidence="9">CRISPR-associated endoribonuclease Cas2</fullName>
        <ecNumber evidence="9">3.1.-.-</ecNumber>
    </recommendedName>
</protein>
<comment type="subunit">
    <text evidence="9">Homodimer, forms a heterotetramer with a Cas1 homodimer.</text>
</comment>
<keyword evidence="5 9" id="KW-0255">Endonuclease</keyword>
<dbReference type="GeneID" id="97390176"/>
<dbReference type="Pfam" id="PF09827">
    <property type="entry name" value="CRISPR_Cas2"/>
    <property type="match status" value="1"/>
</dbReference>
<evidence type="ECO:0000313" key="10">
    <source>
        <dbReference type="EMBL" id="CUN22631.1"/>
    </source>
</evidence>
<dbReference type="HAMAP" id="MF_01471">
    <property type="entry name" value="Cas2"/>
    <property type="match status" value="1"/>
</dbReference>
<dbReference type="InterPro" id="IPR021127">
    <property type="entry name" value="CRISPR_associated_Cas2"/>
</dbReference>
<keyword evidence="4 9" id="KW-0479">Metal-binding</keyword>
<evidence type="ECO:0000256" key="8">
    <source>
        <dbReference type="ARBA" id="ARBA00023118"/>
    </source>
</evidence>
<organism evidence="10 11">
    <name type="scientific">Eubacterium ramulus</name>
    <dbReference type="NCBI Taxonomy" id="39490"/>
    <lineage>
        <taxon>Bacteria</taxon>
        <taxon>Bacillati</taxon>
        <taxon>Bacillota</taxon>
        <taxon>Clostridia</taxon>
        <taxon>Eubacteriales</taxon>
        <taxon>Eubacteriaceae</taxon>
        <taxon>Eubacterium</taxon>
    </lineage>
</organism>
<feature type="binding site" evidence="9">
    <location>
        <position position="24"/>
    </location>
    <ligand>
        <name>Mg(2+)</name>
        <dbReference type="ChEBI" id="CHEBI:18420"/>
        <note>catalytic</note>
    </ligand>
</feature>
<dbReference type="RefSeq" id="WP_055290828.1">
    <property type="nucleotide sequence ID" value="NZ_CP173382.1"/>
</dbReference>
<evidence type="ECO:0000256" key="3">
    <source>
        <dbReference type="ARBA" id="ARBA00022722"/>
    </source>
</evidence>
<dbReference type="Gene3D" id="3.30.70.240">
    <property type="match status" value="1"/>
</dbReference>
<dbReference type="GO" id="GO:0043571">
    <property type="term" value="P:maintenance of CRISPR repeat elements"/>
    <property type="evidence" value="ECO:0007669"/>
    <property type="project" value="UniProtKB-UniRule"/>
</dbReference>
<dbReference type="NCBIfam" id="TIGR01573">
    <property type="entry name" value="cas2"/>
    <property type="match status" value="1"/>
</dbReference>
<dbReference type="EC" id="3.1.-.-" evidence="9"/>
<evidence type="ECO:0000256" key="9">
    <source>
        <dbReference type="HAMAP-Rule" id="MF_01471"/>
    </source>
</evidence>
<sequence>MENYFWNTEILSDKKKLYILVIYDIVDNRRRVAFAKKMNGYGFRVQKSAFEAMITENLYRKLLAEIPHLIDNTSDTVRVYKIRGMGEVNLFGLSHRIEDEEVIIL</sequence>
<dbReference type="EMBL" id="CYYA01000022">
    <property type="protein sequence ID" value="CUN22631.1"/>
    <property type="molecule type" value="Genomic_DNA"/>
</dbReference>
<evidence type="ECO:0000256" key="1">
    <source>
        <dbReference type="ARBA" id="ARBA00001946"/>
    </source>
</evidence>
<dbReference type="SUPFAM" id="SSF143430">
    <property type="entry name" value="TTP0101/SSO1404-like"/>
    <property type="match status" value="1"/>
</dbReference>
<keyword evidence="3 9" id="KW-0540">Nuclease</keyword>
<keyword evidence="7 9" id="KW-0460">Magnesium</keyword>
<dbReference type="PANTHER" id="PTHR34405:SF3">
    <property type="entry name" value="CRISPR-ASSOCIATED ENDORIBONUCLEASE CAS2 3"/>
    <property type="match status" value="1"/>
</dbReference>
<dbReference type="Proteomes" id="UP000095492">
    <property type="component" value="Unassembled WGS sequence"/>
</dbReference>
<dbReference type="GO" id="GO:0004521">
    <property type="term" value="F:RNA endonuclease activity"/>
    <property type="evidence" value="ECO:0007669"/>
    <property type="project" value="InterPro"/>
</dbReference>
<dbReference type="STRING" id="39490.ERS852448_02569"/>
<reference evidence="10 11" key="1">
    <citation type="submission" date="2015-09" db="EMBL/GenBank/DDBJ databases">
        <authorList>
            <consortium name="Pathogen Informatics"/>
        </authorList>
    </citation>
    <scope>NUCLEOTIDE SEQUENCE [LARGE SCALE GENOMIC DNA]</scope>
    <source>
        <strain evidence="10 11">2789STDY5608891</strain>
    </source>
</reference>
<evidence type="ECO:0000256" key="7">
    <source>
        <dbReference type="ARBA" id="ARBA00022842"/>
    </source>
</evidence>
<evidence type="ECO:0000256" key="5">
    <source>
        <dbReference type="ARBA" id="ARBA00022759"/>
    </source>
</evidence>
<evidence type="ECO:0000256" key="2">
    <source>
        <dbReference type="ARBA" id="ARBA00009959"/>
    </source>
</evidence>
<dbReference type="OrthoDB" id="9798176at2"/>
<dbReference type="InterPro" id="IPR019199">
    <property type="entry name" value="Virulence_VapD/CRISPR_Cas2"/>
</dbReference>
<keyword evidence="6 9" id="KW-0378">Hydrolase</keyword>
<evidence type="ECO:0000256" key="6">
    <source>
        <dbReference type="ARBA" id="ARBA00022801"/>
    </source>
</evidence>
<proteinExistence type="inferred from homology"/>